<feature type="compositionally biased region" description="Polar residues" evidence="1">
    <location>
        <begin position="595"/>
        <end position="605"/>
    </location>
</feature>
<feature type="transmembrane region" description="Helical" evidence="2">
    <location>
        <begin position="351"/>
        <end position="376"/>
    </location>
</feature>
<dbReference type="AlphaFoldDB" id="A0A0C2D3H9"/>
<feature type="region of interest" description="Disordered" evidence="1">
    <location>
        <begin position="317"/>
        <end position="343"/>
    </location>
</feature>
<proteinExistence type="predicted"/>
<gene>
    <name evidence="3" type="ORF">DB30_06413</name>
</gene>
<evidence type="ECO:0000256" key="2">
    <source>
        <dbReference type="SAM" id="Phobius"/>
    </source>
</evidence>
<protein>
    <submittedName>
        <fullName evidence="3">Uncharacterized protein</fullName>
    </submittedName>
</protein>
<evidence type="ECO:0000256" key="1">
    <source>
        <dbReference type="SAM" id="MobiDB-lite"/>
    </source>
</evidence>
<dbReference type="EMBL" id="JMCC02000067">
    <property type="protein sequence ID" value="KIG14687.1"/>
    <property type="molecule type" value="Genomic_DNA"/>
</dbReference>
<keyword evidence="2" id="KW-0472">Membrane</keyword>
<keyword evidence="2" id="KW-0812">Transmembrane</keyword>
<keyword evidence="2" id="KW-1133">Transmembrane helix</keyword>
<evidence type="ECO:0000313" key="3">
    <source>
        <dbReference type="EMBL" id="KIG14687.1"/>
    </source>
</evidence>
<reference evidence="3 4" key="1">
    <citation type="submission" date="2014-12" db="EMBL/GenBank/DDBJ databases">
        <title>Genome assembly of Enhygromyxa salina DSM 15201.</title>
        <authorList>
            <person name="Sharma G."/>
            <person name="Subramanian S."/>
        </authorList>
    </citation>
    <scope>NUCLEOTIDE SEQUENCE [LARGE SCALE GENOMIC DNA]</scope>
    <source>
        <strain evidence="3 4">DSM 15201</strain>
    </source>
</reference>
<sequence>MVAGRMTVDDILRAYEREELDFEDARDQIHSLDPAVMAEVLDVLRDPAREQAHPVAVMALADVNYPPAFEHLRTLLDPEEDPEQLGIPAAIALDSLAGGRFDAERLYSDWEGMAEIFAAIAAWWDSGAAEVPTVDAWLAEKRAKAASLRDQRPPPQPGAGAAEHAALRPALVAMVADFGALPSARKHRLDHDALRRVLHIYTAWAPDDDGLPRALECVRRYLDGEASVEELEQAAELAKAATSSANTAAGWNSHHNAYMDPSAKAAACVAQGVVYAASSEDRNRQQGLNYARDAVEWSGGDIRAELTWQYLQFRDDPPIPAGPGSSPPGDAHQQASTAGTKDAADEHSRGLIASMGILVGVGCLLVAALSVVNTAFDLNLSLGVRGATPTPLPSEYWTCAAIGVMGLVFIGLSLFGSLVASKVREAKGKPLVRAGIVVGALALLAIVGRGVQVAVLMNTYGSMLAYYCTDGDLDDVRAELEKGPSDEDLERALSRTSQYDNHEALALVLEAGADMRSECELLGVSPRYIQVALDHGVGPESCGDSEALIWEVIQQGGRDDALTAETVTLLMAAGWSTTARREGDSRSPVELASEQGLTATQSVLEGQSEGPR</sequence>
<feature type="compositionally biased region" description="Low complexity" evidence="1">
    <location>
        <begin position="322"/>
        <end position="331"/>
    </location>
</feature>
<evidence type="ECO:0000313" key="4">
    <source>
        <dbReference type="Proteomes" id="UP000031599"/>
    </source>
</evidence>
<name>A0A0C2D3H9_9BACT</name>
<dbReference type="Proteomes" id="UP000031599">
    <property type="component" value="Unassembled WGS sequence"/>
</dbReference>
<comment type="caution">
    <text evidence="3">The sequence shown here is derived from an EMBL/GenBank/DDBJ whole genome shotgun (WGS) entry which is preliminary data.</text>
</comment>
<feature type="region of interest" description="Disordered" evidence="1">
    <location>
        <begin position="576"/>
        <end position="612"/>
    </location>
</feature>
<feature type="transmembrane region" description="Helical" evidence="2">
    <location>
        <begin position="396"/>
        <end position="419"/>
    </location>
</feature>
<feature type="transmembrane region" description="Helical" evidence="2">
    <location>
        <begin position="431"/>
        <end position="451"/>
    </location>
</feature>
<organism evidence="3 4">
    <name type="scientific">Enhygromyxa salina</name>
    <dbReference type="NCBI Taxonomy" id="215803"/>
    <lineage>
        <taxon>Bacteria</taxon>
        <taxon>Pseudomonadati</taxon>
        <taxon>Myxococcota</taxon>
        <taxon>Polyangia</taxon>
        <taxon>Nannocystales</taxon>
        <taxon>Nannocystaceae</taxon>
        <taxon>Enhygromyxa</taxon>
    </lineage>
</organism>
<accession>A0A0C2D3H9</accession>